<dbReference type="Pfam" id="PF24681">
    <property type="entry name" value="Kelch_KLHDC2_KLHL20_DRC7"/>
    <property type="match status" value="1"/>
</dbReference>
<dbReference type="EMBL" id="HACG01028025">
    <property type="protein sequence ID" value="CEK74890.1"/>
    <property type="molecule type" value="Transcribed_RNA"/>
</dbReference>
<dbReference type="GO" id="GO:0003682">
    <property type="term" value="F:chromatin binding"/>
    <property type="evidence" value="ECO:0007669"/>
    <property type="project" value="InterPro"/>
</dbReference>
<accession>A0A0B7A4I6</accession>
<name>A0A0B7A4I6_9EUPU</name>
<evidence type="ECO:0000313" key="1">
    <source>
        <dbReference type="EMBL" id="CEK74890.1"/>
    </source>
</evidence>
<dbReference type="Gene3D" id="2.120.10.80">
    <property type="entry name" value="Kelch-type beta propeller"/>
    <property type="match status" value="1"/>
</dbReference>
<sequence>MLAWTIRLEGGPKRVNHAAVAIYNRIFSFGGYCTGEDYERTRPMDVHILNTENLRWTLLPLPTSAVDIKNTPFQRYGHTAVEFENNAYIWGGRNDSVGACNTLFRFNSETFLWDKPAVSGPIPEARDGHSACIINRNMYIYAGYEEFTDRFSNDMNYLNLQTFSWVSVIVAGKPARWRDFHTATAVGDIMYIFGGRGDVSGERFTNNEFYCNNIRAFDTSSNTWLQPSHTSLGAPDGRRSHSAFEYKGLIYVFGGYNGKKECHYNDFYQFDPTTMNWTRLNVPGNCPTPRRRQCACVVGTKVFFFGGTSPRAISDRPASPQHSDSNLIDRSDLYVLDFEPSLKTLAFMVIIEHRLDRTCLPHDLRWELAMMTTDNNISRLQSTNG</sequence>
<proteinExistence type="predicted"/>
<organism evidence="1">
    <name type="scientific">Arion vulgaris</name>
    <dbReference type="NCBI Taxonomy" id="1028688"/>
    <lineage>
        <taxon>Eukaryota</taxon>
        <taxon>Metazoa</taxon>
        <taxon>Spiralia</taxon>
        <taxon>Lophotrochozoa</taxon>
        <taxon>Mollusca</taxon>
        <taxon>Gastropoda</taxon>
        <taxon>Heterobranchia</taxon>
        <taxon>Euthyneura</taxon>
        <taxon>Panpulmonata</taxon>
        <taxon>Eupulmonata</taxon>
        <taxon>Stylommatophora</taxon>
        <taxon>Helicina</taxon>
        <taxon>Arionoidea</taxon>
        <taxon>Arionidae</taxon>
        <taxon>Arion</taxon>
    </lineage>
</organism>
<dbReference type="SUPFAM" id="SSF117281">
    <property type="entry name" value="Kelch motif"/>
    <property type="match status" value="1"/>
</dbReference>
<dbReference type="InterPro" id="IPR015915">
    <property type="entry name" value="Kelch-typ_b-propeller"/>
</dbReference>
<dbReference type="InterPro" id="IPR037293">
    <property type="entry name" value="Gal_Oxidase_central_sf"/>
</dbReference>
<evidence type="ECO:0008006" key="2">
    <source>
        <dbReference type="Google" id="ProtNLM"/>
    </source>
</evidence>
<protein>
    <recommendedName>
        <fullName evidence="2">Kelch domain-containing protein 3</fullName>
    </recommendedName>
</protein>
<gene>
    <name evidence="1" type="primary">ORF93027</name>
</gene>
<dbReference type="PANTHER" id="PTHR46461">
    <property type="entry name" value="KELCH DOMAIN-CONTAINING PROTEIN 3"/>
    <property type="match status" value="1"/>
</dbReference>
<dbReference type="Gene3D" id="2.130.10.80">
    <property type="entry name" value="Galactose oxidase/kelch, beta-propeller"/>
    <property type="match status" value="1"/>
</dbReference>
<dbReference type="FunFam" id="2.120.10.80:FF:000134">
    <property type="entry name" value="Kelch domain-containing protein, putative"/>
    <property type="match status" value="1"/>
</dbReference>
<dbReference type="GO" id="GO:0005737">
    <property type="term" value="C:cytoplasm"/>
    <property type="evidence" value="ECO:0007669"/>
    <property type="project" value="TreeGrafter"/>
</dbReference>
<dbReference type="AlphaFoldDB" id="A0A0B7A4I6"/>
<dbReference type="PANTHER" id="PTHR46461:SF1">
    <property type="entry name" value="KELCH DOMAIN-CONTAINING PROTEIN 3"/>
    <property type="match status" value="1"/>
</dbReference>
<dbReference type="InterPro" id="IPR052637">
    <property type="entry name" value="KLHDC3-like"/>
</dbReference>
<reference evidence="1" key="1">
    <citation type="submission" date="2014-12" db="EMBL/GenBank/DDBJ databases">
        <title>Insight into the proteome of Arion vulgaris.</title>
        <authorList>
            <person name="Aradska J."/>
            <person name="Bulat T."/>
            <person name="Smidak R."/>
            <person name="Sarate P."/>
            <person name="Gangsoo J."/>
            <person name="Sialana F."/>
            <person name="Bilban M."/>
            <person name="Lubec G."/>
        </authorList>
    </citation>
    <scope>NUCLEOTIDE SEQUENCE</scope>
    <source>
        <tissue evidence="1">Skin</tissue>
    </source>
</reference>